<evidence type="ECO:0000256" key="5">
    <source>
        <dbReference type="HAMAP-Rule" id="MF_00299"/>
    </source>
</evidence>
<dbReference type="GO" id="GO:0000215">
    <property type="term" value="F:tRNA 2'-phosphotransferase activity"/>
    <property type="evidence" value="ECO:0007669"/>
    <property type="project" value="TreeGrafter"/>
</dbReference>
<sequence length="263" mass="29287">MRWPSRPRRLRSGMNKFAATRVSSGCWRVAVSISKFGSRSYAPDSDQLSRAYRISTNHELRLRLSLCFQQSLALNGSEGEVMVNKVSASKFLSLLLRHKPEEVGLVLDPDGWAEIDQIVERTSSGKIPLTRSLIEELTRTSEKQRFKISEDGTKIRANQGHSVKVELGLVAAVPPEVLYHGTATRFLESILAEGLKSGNRNHVHLSRDSETAVRVGQRHGKPVVLEVLSGRMHREGASFFLSDNGVWLTESVQAKFLALLVQS</sequence>
<keyword evidence="3 5" id="KW-0520">NAD</keyword>
<dbReference type="InterPro" id="IPR042080">
    <property type="entry name" value="RNA_2'-PTrans_N"/>
</dbReference>
<dbReference type="NCBIfam" id="NF002014">
    <property type="entry name" value="PRK00819.1-4"/>
    <property type="match status" value="1"/>
</dbReference>
<evidence type="ECO:0000313" key="6">
    <source>
        <dbReference type="EMBL" id="SEG53941.1"/>
    </source>
</evidence>
<evidence type="ECO:0000256" key="1">
    <source>
        <dbReference type="ARBA" id="ARBA00009836"/>
    </source>
</evidence>
<gene>
    <name evidence="5" type="primary">kptA</name>
    <name evidence="6" type="ORF">SAMN05216586_10947</name>
</gene>
<name>A0AAQ1JQQ6_9GAMM</name>
<dbReference type="SUPFAM" id="SSF56399">
    <property type="entry name" value="ADP-ribosylation"/>
    <property type="match status" value="1"/>
</dbReference>
<evidence type="ECO:0000256" key="2">
    <source>
        <dbReference type="ARBA" id="ARBA00022679"/>
    </source>
</evidence>
<accession>A0AAQ1JQQ6</accession>
<organism evidence="6 7">
    <name type="scientific">Halopseudomonas aestusnigri</name>
    <dbReference type="NCBI Taxonomy" id="857252"/>
    <lineage>
        <taxon>Bacteria</taxon>
        <taxon>Pseudomonadati</taxon>
        <taxon>Pseudomonadota</taxon>
        <taxon>Gammaproteobacteria</taxon>
        <taxon>Pseudomonadales</taxon>
        <taxon>Pseudomonadaceae</taxon>
        <taxon>Halopseudomonas</taxon>
    </lineage>
</organism>
<dbReference type="InterPro" id="IPR042081">
    <property type="entry name" value="RNA_2'-PTrans_C"/>
</dbReference>
<dbReference type="PANTHER" id="PTHR12684">
    <property type="entry name" value="PUTATIVE PHOSPHOTRANSFERASE"/>
    <property type="match status" value="1"/>
</dbReference>
<comment type="caution">
    <text evidence="6">The sequence shown here is derived from an EMBL/GenBank/DDBJ whole genome shotgun (WGS) entry which is preliminary data.</text>
</comment>
<dbReference type="EMBL" id="FNVE01000009">
    <property type="protein sequence ID" value="SEG53941.1"/>
    <property type="molecule type" value="Genomic_DNA"/>
</dbReference>
<dbReference type="InterPro" id="IPR002745">
    <property type="entry name" value="Ptrans_KptA/Tpt1"/>
</dbReference>
<evidence type="ECO:0000313" key="7">
    <source>
        <dbReference type="Proteomes" id="UP000243518"/>
    </source>
</evidence>
<comment type="similarity">
    <text evidence="1 5">Belongs to the KptA/TPT1 family.</text>
</comment>
<keyword evidence="7" id="KW-1185">Reference proteome</keyword>
<dbReference type="Gene3D" id="3.20.170.30">
    <property type="match status" value="1"/>
</dbReference>
<dbReference type="InterPro" id="IPR022928">
    <property type="entry name" value="RNA_2'-PTrans_KptA"/>
</dbReference>
<protein>
    <recommendedName>
        <fullName evidence="5">Probable RNA 2'-phosphotransferase</fullName>
        <ecNumber evidence="5">2.7.1.-</ecNumber>
    </recommendedName>
</protein>
<dbReference type="Gene3D" id="1.10.10.970">
    <property type="entry name" value="RNA 2'-phosphotransferase, Tpt1/KptA family, N-terminal domain"/>
    <property type="match status" value="1"/>
</dbReference>
<keyword evidence="2 5" id="KW-0808">Transferase</keyword>
<dbReference type="GO" id="GO:0003950">
    <property type="term" value="F:NAD+ poly-ADP-ribosyltransferase activity"/>
    <property type="evidence" value="ECO:0007669"/>
    <property type="project" value="InterPro"/>
</dbReference>
<dbReference type="AlphaFoldDB" id="A0AAQ1JQQ6"/>
<reference evidence="6 7" key="1">
    <citation type="submission" date="2016-10" db="EMBL/GenBank/DDBJ databases">
        <authorList>
            <person name="Varghese N."/>
            <person name="Submissions S."/>
        </authorList>
    </citation>
    <scope>NUCLEOTIDE SEQUENCE [LARGE SCALE GENOMIC DNA]</scope>
    <source>
        <strain evidence="6 7">CECT 8317</strain>
    </source>
</reference>
<evidence type="ECO:0000256" key="4">
    <source>
        <dbReference type="ARBA" id="ARBA00025212"/>
    </source>
</evidence>
<dbReference type="EC" id="2.7.1.-" evidence="5"/>
<dbReference type="HAMAP" id="MF_00299">
    <property type="entry name" value="KptA"/>
    <property type="match status" value="1"/>
</dbReference>
<dbReference type="Pfam" id="PF01885">
    <property type="entry name" value="PTS_2-RNA"/>
    <property type="match status" value="1"/>
</dbReference>
<proteinExistence type="inferred from homology"/>
<evidence type="ECO:0000256" key="3">
    <source>
        <dbReference type="ARBA" id="ARBA00023027"/>
    </source>
</evidence>
<comment type="function">
    <text evidence="4 5">Removes the 2'-phosphate from RNA via an intermediate in which the phosphate is ADP-ribosylated by NAD followed by a presumed transesterification to release the RNA and generate ADP-ribose 1''-2''-cyclic phosphate (APPR&gt;P). May function as an ADP-ribosylase.</text>
</comment>
<dbReference type="PANTHER" id="PTHR12684:SF2">
    <property type="entry name" value="TRNA 2'-PHOSPHOTRANSFERASE 1"/>
    <property type="match status" value="1"/>
</dbReference>
<dbReference type="GO" id="GO:0006388">
    <property type="term" value="P:tRNA splicing, via endonucleolytic cleavage and ligation"/>
    <property type="evidence" value="ECO:0007669"/>
    <property type="project" value="UniProtKB-UniRule"/>
</dbReference>
<dbReference type="Proteomes" id="UP000243518">
    <property type="component" value="Unassembled WGS sequence"/>
</dbReference>